<dbReference type="InterPro" id="IPR000086">
    <property type="entry name" value="NUDIX_hydrolase_dom"/>
</dbReference>
<dbReference type="InterPro" id="IPR019103">
    <property type="entry name" value="Peptidase_aspartic_DDI1-type"/>
</dbReference>
<dbReference type="PROSITE" id="PS50175">
    <property type="entry name" value="ASP_PROT_RETROV"/>
    <property type="match status" value="1"/>
</dbReference>
<dbReference type="InterPro" id="IPR000626">
    <property type="entry name" value="Ubiquitin-like_dom"/>
</dbReference>
<dbReference type="InterPro" id="IPR036353">
    <property type="entry name" value="XPC-bd_sf"/>
</dbReference>
<dbReference type="Gene3D" id="3.90.79.10">
    <property type="entry name" value="Nucleoside Triphosphate Pyrophosphohydrolase"/>
    <property type="match status" value="1"/>
</dbReference>
<evidence type="ECO:0000256" key="3">
    <source>
        <dbReference type="ARBA" id="ARBA00009136"/>
    </source>
</evidence>
<dbReference type="PANTHER" id="PTHR12917">
    <property type="entry name" value="ASPARTYL PROTEASE DDI-RELATED"/>
    <property type="match status" value="1"/>
</dbReference>
<comment type="caution">
    <text evidence="15">The sequence shown here is derived from an EMBL/GenBank/DDBJ whole genome shotgun (WGS) entry which is preliminary data.</text>
</comment>
<evidence type="ECO:0000259" key="11">
    <source>
        <dbReference type="PROSITE" id="PS50030"/>
    </source>
</evidence>
<dbReference type="SUPFAM" id="SSF101238">
    <property type="entry name" value="XPC-binding domain"/>
    <property type="match status" value="1"/>
</dbReference>
<dbReference type="GO" id="GO:0003684">
    <property type="term" value="F:damaged DNA binding"/>
    <property type="evidence" value="ECO:0007669"/>
    <property type="project" value="InterPro"/>
</dbReference>
<feature type="domain" description="Nudix hydrolase" evidence="14">
    <location>
        <begin position="476"/>
        <end position="614"/>
    </location>
</feature>
<dbReference type="Gene3D" id="2.40.70.10">
    <property type="entry name" value="Acid Proteases"/>
    <property type="match status" value="1"/>
</dbReference>
<evidence type="ECO:0000256" key="10">
    <source>
        <dbReference type="SAM" id="MobiDB-lite"/>
    </source>
</evidence>
<dbReference type="Pfam" id="PF00240">
    <property type="entry name" value="ubiquitin"/>
    <property type="match status" value="1"/>
</dbReference>
<dbReference type="InterPro" id="IPR015940">
    <property type="entry name" value="UBA"/>
</dbReference>
<dbReference type="SMART" id="SM00213">
    <property type="entry name" value="UBQ"/>
    <property type="match status" value="1"/>
</dbReference>
<dbReference type="InterPro" id="IPR015797">
    <property type="entry name" value="NUDIX_hydrolase-like_dom_sf"/>
</dbReference>
<evidence type="ECO:0000256" key="2">
    <source>
        <dbReference type="ARBA" id="ARBA00004496"/>
    </source>
</evidence>
<name>A0A261Y4J2_9FUNG</name>
<dbReference type="GO" id="GO:0004190">
    <property type="term" value="F:aspartic-type endopeptidase activity"/>
    <property type="evidence" value="ECO:0007669"/>
    <property type="project" value="UniProtKB-KW"/>
</dbReference>
<dbReference type="InterPro" id="IPR009060">
    <property type="entry name" value="UBA-like_sf"/>
</dbReference>
<dbReference type="CDD" id="cd01796">
    <property type="entry name" value="Ubl_Ddi1_like"/>
    <property type="match status" value="1"/>
</dbReference>
<dbReference type="Proteomes" id="UP000242875">
    <property type="component" value="Unassembled WGS sequence"/>
</dbReference>
<dbReference type="Gene3D" id="3.10.20.90">
    <property type="entry name" value="Phosphatidylinositol 3-kinase Catalytic Subunit, Chain A, domain 1"/>
    <property type="match status" value="1"/>
</dbReference>
<feature type="domain" description="Ubiquitin-like" evidence="12">
    <location>
        <begin position="1"/>
        <end position="77"/>
    </location>
</feature>
<dbReference type="InterPro" id="IPR045121">
    <property type="entry name" value="CoAse"/>
</dbReference>
<evidence type="ECO:0000313" key="15">
    <source>
        <dbReference type="EMBL" id="OZJ05488.1"/>
    </source>
</evidence>
<accession>A0A261Y4J2</accession>
<comment type="function">
    <text evidence="1">Probable aspartic protease. May be involved in the regulation of exocytosis. Acts as a linker between the 19S proteasome and polyubiquitinated proteins via UBA domain interactions with ubiquitin for their subsequent degradation. Required for S-phase checkpoint control.</text>
</comment>
<evidence type="ECO:0000256" key="7">
    <source>
        <dbReference type="ARBA" id="ARBA00022670"/>
    </source>
</evidence>
<dbReference type="GO" id="GO:0043161">
    <property type="term" value="P:proteasome-mediated ubiquitin-dependent protein catabolic process"/>
    <property type="evidence" value="ECO:0007669"/>
    <property type="project" value="InterPro"/>
</dbReference>
<evidence type="ECO:0000259" key="13">
    <source>
        <dbReference type="PROSITE" id="PS50175"/>
    </source>
</evidence>
<dbReference type="PANTHER" id="PTHR12917:SF1">
    <property type="entry name" value="AT13091P"/>
    <property type="match status" value="1"/>
</dbReference>
<keyword evidence="8" id="KW-0064">Aspartyl protease</keyword>
<dbReference type="PROSITE" id="PS00141">
    <property type="entry name" value="ASP_PROTEASE"/>
    <property type="match status" value="1"/>
</dbReference>
<keyword evidence="9" id="KW-0378">Hydrolase</keyword>
<dbReference type="EMBL" id="MVBO01000015">
    <property type="protein sequence ID" value="OZJ05488.1"/>
    <property type="molecule type" value="Genomic_DNA"/>
</dbReference>
<protein>
    <recommendedName>
        <fullName evidence="5">DNA damage-inducible protein 1</fullName>
    </recommendedName>
</protein>
<dbReference type="SUPFAM" id="SSF54236">
    <property type="entry name" value="Ubiquitin-like"/>
    <property type="match status" value="1"/>
</dbReference>
<dbReference type="SUPFAM" id="SSF55811">
    <property type="entry name" value="Nudix"/>
    <property type="match status" value="1"/>
</dbReference>
<feature type="compositionally biased region" description="Low complexity" evidence="10">
    <location>
        <begin position="335"/>
        <end position="360"/>
    </location>
</feature>
<dbReference type="CDD" id="cd03426">
    <property type="entry name" value="NUDIX_CoAse_Nudt7"/>
    <property type="match status" value="1"/>
</dbReference>
<dbReference type="InterPro" id="IPR033882">
    <property type="entry name" value="DDI1_N"/>
</dbReference>
<dbReference type="AlphaFoldDB" id="A0A261Y4J2"/>
<dbReference type="GO" id="GO:0010945">
    <property type="term" value="F:coenzyme A diphosphatase activity"/>
    <property type="evidence" value="ECO:0007669"/>
    <property type="project" value="InterPro"/>
</dbReference>
<comment type="subcellular location">
    <subcellularLocation>
        <location evidence="2">Cytoplasm</location>
    </subcellularLocation>
</comment>
<dbReference type="Gene3D" id="1.10.8.10">
    <property type="entry name" value="DNA helicase RuvA subunit, C-terminal domain"/>
    <property type="match status" value="1"/>
</dbReference>
<comment type="similarity">
    <text evidence="3">Belongs to the DDI1 family.</text>
</comment>
<keyword evidence="6" id="KW-0963">Cytoplasm</keyword>
<dbReference type="PROSITE" id="PS50053">
    <property type="entry name" value="UBIQUITIN_2"/>
    <property type="match status" value="1"/>
</dbReference>
<dbReference type="GO" id="GO:0006289">
    <property type="term" value="P:nucleotide-excision repair"/>
    <property type="evidence" value="ECO:0007669"/>
    <property type="project" value="InterPro"/>
</dbReference>
<dbReference type="InterPro" id="IPR029071">
    <property type="entry name" value="Ubiquitin-like_domsf"/>
</dbReference>
<dbReference type="InterPro" id="IPR021109">
    <property type="entry name" value="Peptidase_aspartic_dom_sf"/>
</dbReference>
<feature type="domain" description="UBA" evidence="11">
    <location>
        <begin position="382"/>
        <end position="422"/>
    </location>
</feature>
<dbReference type="SMART" id="SM00165">
    <property type="entry name" value="UBA"/>
    <property type="match status" value="1"/>
</dbReference>
<evidence type="ECO:0000256" key="9">
    <source>
        <dbReference type="ARBA" id="ARBA00022801"/>
    </source>
</evidence>
<gene>
    <name evidence="15" type="ORF">BZG36_01627</name>
</gene>
<dbReference type="PROSITE" id="PS50030">
    <property type="entry name" value="UBA"/>
    <property type="match status" value="1"/>
</dbReference>
<evidence type="ECO:0000259" key="14">
    <source>
        <dbReference type="PROSITE" id="PS51462"/>
    </source>
</evidence>
<comment type="subunit">
    <text evidence="4">Binds ubiquitin and polyubiquitinated proteins.</text>
</comment>
<dbReference type="CDD" id="cd05479">
    <property type="entry name" value="RP_DDI"/>
    <property type="match status" value="1"/>
</dbReference>
<feature type="domain" description="Peptidase A2" evidence="13">
    <location>
        <begin position="202"/>
        <end position="282"/>
    </location>
</feature>
<evidence type="ECO:0000313" key="16">
    <source>
        <dbReference type="Proteomes" id="UP000242875"/>
    </source>
</evidence>
<dbReference type="CDD" id="cd14309">
    <property type="entry name" value="UBA_scDdi1_like"/>
    <property type="match status" value="1"/>
</dbReference>
<reference evidence="15 16" key="1">
    <citation type="journal article" date="2017" name="Mycologia">
        <title>Bifiguratus adelaidae, gen. et sp. nov., a new member of Mucoromycotina in endophytic and soil-dwelling habitats.</title>
        <authorList>
            <person name="Torres-Cruz T.J."/>
            <person name="Billingsley Tobias T.L."/>
            <person name="Almatruk M."/>
            <person name="Hesse C."/>
            <person name="Kuske C.R."/>
            <person name="Desiro A."/>
            <person name="Benucci G.M."/>
            <person name="Bonito G."/>
            <person name="Stajich J.E."/>
            <person name="Dunlap C."/>
            <person name="Arnold A.E."/>
            <person name="Porras-Alfaro A."/>
        </authorList>
    </citation>
    <scope>NUCLEOTIDE SEQUENCE [LARGE SCALE GENOMIC DNA]</scope>
    <source>
        <strain evidence="15 16">AZ0501</strain>
    </source>
</reference>
<evidence type="ECO:0000256" key="5">
    <source>
        <dbReference type="ARBA" id="ARBA00021491"/>
    </source>
</evidence>
<evidence type="ECO:0000256" key="6">
    <source>
        <dbReference type="ARBA" id="ARBA00022490"/>
    </source>
</evidence>
<dbReference type="InterPro" id="IPR001969">
    <property type="entry name" value="Aspartic_peptidase_AS"/>
</dbReference>
<dbReference type="SUPFAM" id="SSF46934">
    <property type="entry name" value="UBA-like"/>
    <property type="match status" value="1"/>
</dbReference>
<feature type="region of interest" description="Disordered" evidence="10">
    <location>
        <begin position="335"/>
        <end position="385"/>
    </location>
</feature>
<keyword evidence="16" id="KW-1185">Reference proteome</keyword>
<dbReference type="InterPro" id="IPR001995">
    <property type="entry name" value="Peptidase_A2_cat"/>
</dbReference>
<dbReference type="OrthoDB" id="1047367at2759"/>
<evidence type="ECO:0000256" key="1">
    <source>
        <dbReference type="ARBA" id="ARBA00003231"/>
    </source>
</evidence>
<dbReference type="Pfam" id="PF09668">
    <property type="entry name" value="Asp_protease"/>
    <property type="match status" value="1"/>
</dbReference>
<organism evidence="15 16">
    <name type="scientific">Bifiguratus adelaidae</name>
    <dbReference type="NCBI Taxonomy" id="1938954"/>
    <lineage>
        <taxon>Eukaryota</taxon>
        <taxon>Fungi</taxon>
        <taxon>Fungi incertae sedis</taxon>
        <taxon>Mucoromycota</taxon>
        <taxon>Mucoromycotina</taxon>
        <taxon>Endogonomycetes</taxon>
        <taxon>Endogonales</taxon>
        <taxon>Endogonales incertae sedis</taxon>
        <taxon>Bifiguratus</taxon>
    </lineage>
</organism>
<sequence>MRLTITTDDGNIYNVEVDSQMELDNLKALLEAESSIAVGEQELFYNGRYLADDKLSLEQIGVGQDDMLLLRKRAQQPVGAPNTGNDHVDLMRQRVLSDPRLLQQLANTSPELANAAMNDPQRFAAMVQQIAQNRRQAEMMRSEHMSELASDPFDIGAQRKIEEDIKRENIAANLEAAMEYNPESFARVTRLYVRAEINGRQLVALVDSGAQSTVISPETAEACGLLRLMDTRFSGVAQGVGTAKILGRIHSAQMKLDNNVFVACSFYVVEGKGSEMLFGLDMLKRHQASIDLRKDALIIADAEILFLKEHELPERQRMIEVHGGVTDETPMASRMAAPTAANAAAHPPASSSNPTSSASAGSKPAFQGSPTTIPSNPPQQPQLPESSIQTLTNLGISRQEAVHALQATGGNVDLAASFLFQVKLAFTLRTVPRLCRTYTTSISITYTPAMQAHIKDMLLKAPKYKFTYKSDPDGSIREAAVLVPLCHVDNEASILFTVRHSDMRSHAGEVSFPGGKSDPEDPAPLHTALRETAEEISITPASITLLGETPPLPNRGRTLRVHPFIGLIHNPQNLIINQIKHNPDEVDRCFALSLRWLLDPRNKHVMTVDSGVGKVKMPAFRTPDGEIEVWGLTAMILDTFLRQIHPLPSST</sequence>
<dbReference type="Pfam" id="PF00293">
    <property type="entry name" value="NUDIX"/>
    <property type="match status" value="1"/>
</dbReference>
<evidence type="ECO:0000256" key="8">
    <source>
        <dbReference type="ARBA" id="ARBA00022750"/>
    </source>
</evidence>
<dbReference type="SUPFAM" id="SSF50630">
    <property type="entry name" value="Acid proteases"/>
    <property type="match status" value="1"/>
</dbReference>
<keyword evidence="7" id="KW-0645">Protease</keyword>
<proteinExistence type="inferred from homology"/>
<dbReference type="PROSITE" id="PS51462">
    <property type="entry name" value="NUDIX"/>
    <property type="match status" value="1"/>
</dbReference>
<evidence type="ECO:0000256" key="4">
    <source>
        <dbReference type="ARBA" id="ARBA00011128"/>
    </source>
</evidence>
<evidence type="ECO:0000259" key="12">
    <source>
        <dbReference type="PROSITE" id="PS50053"/>
    </source>
</evidence>
<dbReference type="Pfam" id="PF00627">
    <property type="entry name" value="UBA"/>
    <property type="match status" value="1"/>
</dbReference>
<dbReference type="GO" id="GO:0005737">
    <property type="term" value="C:cytoplasm"/>
    <property type="evidence" value="ECO:0007669"/>
    <property type="project" value="UniProtKB-SubCell"/>
</dbReference>